<dbReference type="Pfam" id="PF13499">
    <property type="entry name" value="EF-hand_7"/>
    <property type="match status" value="1"/>
</dbReference>
<protein>
    <submittedName>
        <fullName evidence="6">Calmodulin-alpha-like</fullName>
    </submittedName>
</protein>
<dbReference type="SUPFAM" id="SSF47473">
    <property type="entry name" value="EF-hand"/>
    <property type="match status" value="1"/>
</dbReference>
<dbReference type="KEGG" id="bfo:118416403"/>
<dbReference type="Gene3D" id="1.10.238.10">
    <property type="entry name" value="EF-hand"/>
    <property type="match status" value="2"/>
</dbReference>
<sequence length="203" mass="22562">MADQQRNEDTEEKTLAEMSAELGEMHEKLSAREEKLDALLSELQQKLIESDSADEKPEHPAMSGQLSEEAIAQMRQLFASFCKDGSGKITAEQMIEGYKSMGAPMGEQEQQEIRKAMLAVDPSGGPISADDYLARMQMTDSAMDTFKMFDKDKSGFLDKSEIMQGMAQLGAEVTEEEAEKMLREADTDGDGKVSYEEFKASFQ</sequence>
<keyword evidence="1" id="KW-0677">Repeat</keyword>
<evidence type="ECO:0000256" key="2">
    <source>
        <dbReference type="ARBA" id="ARBA00022837"/>
    </source>
</evidence>
<dbReference type="InterPro" id="IPR011992">
    <property type="entry name" value="EF-hand-dom_pair"/>
</dbReference>
<dbReference type="PROSITE" id="PS00018">
    <property type="entry name" value="EF_HAND_1"/>
    <property type="match status" value="2"/>
</dbReference>
<dbReference type="GeneID" id="118416403"/>
<dbReference type="InterPro" id="IPR050230">
    <property type="entry name" value="CALM/Myosin/TropC-like"/>
</dbReference>
<dbReference type="SMART" id="SM00054">
    <property type="entry name" value="EFh"/>
    <property type="match status" value="3"/>
</dbReference>
<feature type="domain" description="EF-hand" evidence="4">
    <location>
        <begin position="69"/>
        <end position="104"/>
    </location>
</feature>
<dbReference type="PROSITE" id="PS50222">
    <property type="entry name" value="EF_HAND_2"/>
    <property type="match status" value="3"/>
</dbReference>
<dbReference type="FunFam" id="1.10.238.10:FF:000001">
    <property type="entry name" value="Calmodulin 1"/>
    <property type="match status" value="1"/>
</dbReference>
<dbReference type="PANTHER" id="PTHR23048">
    <property type="entry name" value="MYOSIN LIGHT CHAIN 1, 3"/>
    <property type="match status" value="1"/>
</dbReference>
<evidence type="ECO:0000259" key="4">
    <source>
        <dbReference type="PROSITE" id="PS50222"/>
    </source>
</evidence>
<evidence type="ECO:0000256" key="3">
    <source>
        <dbReference type="SAM" id="Coils"/>
    </source>
</evidence>
<dbReference type="GO" id="GO:0005509">
    <property type="term" value="F:calcium ion binding"/>
    <property type="evidence" value="ECO:0007669"/>
    <property type="project" value="InterPro"/>
</dbReference>
<dbReference type="CDD" id="cd00051">
    <property type="entry name" value="EFh"/>
    <property type="match status" value="1"/>
</dbReference>
<keyword evidence="3" id="KW-0175">Coiled coil</keyword>
<dbReference type="InterPro" id="IPR018247">
    <property type="entry name" value="EF_Hand_1_Ca_BS"/>
</dbReference>
<dbReference type="RefSeq" id="XP_035677392.1">
    <property type="nucleotide sequence ID" value="XM_035821499.1"/>
</dbReference>
<dbReference type="PANTHER" id="PTHR23048:SF0">
    <property type="entry name" value="CALMODULIN LIKE 3"/>
    <property type="match status" value="1"/>
</dbReference>
<dbReference type="InterPro" id="IPR002048">
    <property type="entry name" value="EF_hand_dom"/>
</dbReference>
<proteinExistence type="predicted"/>
<evidence type="ECO:0000256" key="1">
    <source>
        <dbReference type="ARBA" id="ARBA00022737"/>
    </source>
</evidence>
<name>A0A9J7L755_BRAFL</name>
<feature type="coiled-coil region" evidence="3">
    <location>
        <begin position="1"/>
        <end position="46"/>
    </location>
</feature>
<gene>
    <name evidence="6" type="primary">LOC118416403</name>
</gene>
<dbReference type="Proteomes" id="UP000001554">
    <property type="component" value="Chromosome 5"/>
</dbReference>
<evidence type="ECO:0000313" key="5">
    <source>
        <dbReference type="Proteomes" id="UP000001554"/>
    </source>
</evidence>
<evidence type="ECO:0000313" key="6">
    <source>
        <dbReference type="RefSeq" id="XP_035677392.1"/>
    </source>
</evidence>
<feature type="domain" description="EF-hand" evidence="4">
    <location>
        <begin position="137"/>
        <end position="172"/>
    </location>
</feature>
<dbReference type="AlphaFoldDB" id="A0A9J7L755"/>
<feature type="domain" description="EF-hand" evidence="4">
    <location>
        <begin position="173"/>
        <end position="203"/>
    </location>
</feature>
<reference evidence="6" key="2">
    <citation type="submission" date="2025-08" db="UniProtKB">
        <authorList>
            <consortium name="RefSeq"/>
        </authorList>
    </citation>
    <scope>IDENTIFICATION</scope>
    <source>
        <strain evidence="6">S238N-H82</strain>
        <tissue evidence="6">Testes</tissue>
    </source>
</reference>
<accession>A0A9J7L755</accession>
<dbReference type="OrthoDB" id="26525at2759"/>
<keyword evidence="5" id="KW-1185">Reference proteome</keyword>
<organism evidence="5 6">
    <name type="scientific">Branchiostoma floridae</name>
    <name type="common">Florida lancelet</name>
    <name type="synonym">Amphioxus</name>
    <dbReference type="NCBI Taxonomy" id="7739"/>
    <lineage>
        <taxon>Eukaryota</taxon>
        <taxon>Metazoa</taxon>
        <taxon>Chordata</taxon>
        <taxon>Cephalochordata</taxon>
        <taxon>Leptocardii</taxon>
        <taxon>Amphioxiformes</taxon>
        <taxon>Branchiostomatidae</taxon>
        <taxon>Branchiostoma</taxon>
    </lineage>
</organism>
<keyword evidence="2" id="KW-0106">Calcium</keyword>
<reference evidence="5" key="1">
    <citation type="journal article" date="2020" name="Nat. Ecol. Evol.">
        <title>Deeply conserved synteny resolves early events in vertebrate evolution.</title>
        <authorList>
            <person name="Simakov O."/>
            <person name="Marletaz F."/>
            <person name="Yue J.X."/>
            <person name="O'Connell B."/>
            <person name="Jenkins J."/>
            <person name="Brandt A."/>
            <person name="Calef R."/>
            <person name="Tung C.H."/>
            <person name="Huang T.K."/>
            <person name="Schmutz J."/>
            <person name="Satoh N."/>
            <person name="Yu J.K."/>
            <person name="Putnam N.H."/>
            <person name="Green R.E."/>
            <person name="Rokhsar D.S."/>
        </authorList>
    </citation>
    <scope>NUCLEOTIDE SEQUENCE [LARGE SCALE GENOMIC DNA]</scope>
    <source>
        <strain evidence="5">S238N-H82</strain>
    </source>
</reference>